<accession>A0A0N5C1C4</accession>
<reference evidence="2" key="1">
    <citation type="submission" date="2017-02" db="UniProtKB">
        <authorList>
            <consortium name="WormBaseParasite"/>
        </authorList>
    </citation>
    <scope>IDENTIFICATION</scope>
</reference>
<protein>
    <submittedName>
        <fullName evidence="2">Group-specific protein</fullName>
    </submittedName>
</protein>
<name>A0A0N5C1C4_STREA</name>
<organism evidence="1 2">
    <name type="scientific">Strongyloides papillosus</name>
    <name type="common">Intestinal threadworm</name>
    <dbReference type="NCBI Taxonomy" id="174720"/>
    <lineage>
        <taxon>Eukaryota</taxon>
        <taxon>Metazoa</taxon>
        <taxon>Ecdysozoa</taxon>
        <taxon>Nematoda</taxon>
        <taxon>Chromadorea</taxon>
        <taxon>Rhabditida</taxon>
        <taxon>Tylenchina</taxon>
        <taxon>Panagrolaimomorpha</taxon>
        <taxon>Strongyloidoidea</taxon>
        <taxon>Strongyloididae</taxon>
        <taxon>Strongyloides</taxon>
    </lineage>
</organism>
<dbReference type="AlphaFoldDB" id="A0A0N5C1C4"/>
<evidence type="ECO:0000313" key="1">
    <source>
        <dbReference type="Proteomes" id="UP000046392"/>
    </source>
</evidence>
<sequence length="132" mass="15282">MYTISISYTYYEEINNGFYVSVFGNATWDESNVKDVWATLFNNDRPKPNDTREIKNNRNFTLSTYIGTKIAENNKVSLTVTFDYKKEESKKSLNKTVPEDCLNSNATCFEQTGKRYEAREDCVCYLNTTVLS</sequence>
<evidence type="ECO:0000313" key="2">
    <source>
        <dbReference type="WBParaSite" id="SPAL_0001180000.1"/>
    </source>
</evidence>
<dbReference type="Proteomes" id="UP000046392">
    <property type="component" value="Unplaced"/>
</dbReference>
<keyword evidence="1" id="KW-1185">Reference proteome</keyword>
<dbReference type="WBParaSite" id="SPAL_0001180000.1">
    <property type="protein sequence ID" value="SPAL_0001180000.1"/>
    <property type="gene ID" value="SPAL_0001180000"/>
</dbReference>
<proteinExistence type="predicted"/>